<feature type="transmembrane region" description="Helical" evidence="5">
    <location>
        <begin position="6"/>
        <end position="24"/>
    </location>
</feature>
<name>A0AAU7AU32_9ACTN</name>
<gene>
    <name evidence="7" type="ORF">DSM112329_01843</name>
</gene>
<keyword evidence="3 5" id="KW-1133">Transmembrane helix</keyword>
<feature type="transmembrane region" description="Helical" evidence="5">
    <location>
        <begin position="138"/>
        <end position="158"/>
    </location>
</feature>
<keyword evidence="2 5" id="KW-0812">Transmembrane</keyword>
<reference evidence="7" key="1">
    <citation type="submission" date="2022-12" db="EMBL/GenBank/DDBJ databases">
        <title>Paraconexibacter alkalitolerans sp. nov. and Baekduia alba sp. nov., isolated from soil and emended description of the genera Paraconexibacter (Chun et al., 2020) and Baekduia (An et al., 2020).</title>
        <authorList>
            <person name="Vieira S."/>
            <person name="Huber K.J."/>
            <person name="Geppert A."/>
            <person name="Wolf J."/>
            <person name="Neumann-Schaal M."/>
            <person name="Muesken M."/>
            <person name="Overmann J."/>
        </authorList>
    </citation>
    <scope>NUCLEOTIDE SEQUENCE</scope>
    <source>
        <strain evidence="7">AEG42_29</strain>
    </source>
</reference>
<dbReference type="AlphaFoldDB" id="A0AAU7AU32"/>
<protein>
    <recommendedName>
        <fullName evidence="6">Methylamine utilisation protein MauE domain-containing protein</fullName>
    </recommendedName>
</protein>
<keyword evidence="4 5" id="KW-0472">Membrane</keyword>
<dbReference type="EMBL" id="CP114014">
    <property type="protein sequence ID" value="XAY05002.1"/>
    <property type="molecule type" value="Genomic_DNA"/>
</dbReference>
<dbReference type="RefSeq" id="WP_354701524.1">
    <property type="nucleotide sequence ID" value="NZ_CP114014.1"/>
</dbReference>
<dbReference type="KEGG" id="parq:DSM112329_01843"/>
<accession>A0AAU7AU32</accession>
<feature type="transmembrane region" description="Helical" evidence="5">
    <location>
        <begin position="45"/>
        <end position="63"/>
    </location>
</feature>
<evidence type="ECO:0000256" key="1">
    <source>
        <dbReference type="ARBA" id="ARBA00004141"/>
    </source>
</evidence>
<feature type="transmembrane region" description="Helical" evidence="5">
    <location>
        <begin position="69"/>
        <end position="87"/>
    </location>
</feature>
<dbReference type="SUPFAM" id="SSF52833">
    <property type="entry name" value="Thioredoxin-like"/>
    <property type="match status" value="1"/>
</dbReference>
<evidence type="ECO:0000313" key="7">
    <source>
        <dbReference type="EMBL" id="XAY05002.1"/>
    </source>
</evidence>
<evidence type="ECO:0000256" key="4">
    <source>
        <dbReference type="ARBA" id="ARBA00023136"/>
    </source>
</evidence>
<dbReference type="Pfam" id="PF07291">
    <property type="entry name" value="MauE"/>
    <property type="match status" value="1"/>
</dbReference>
<proteinExistence type="predicted"/>
<feature type="transmembrane region" description="Helical" evidence="5">
    <location>
        <begin position="107"/>
        <end position="126"/>
    </location>
</feature>
<evidence type="ECO:0000256" key="2">
    <source>
        <dbReference type="ARBA" id="ARBA00022692"/>
    </source>
</evidence>
<dbReference type="InterPro" id="IPR036249">
    <property type="entry name" value="Thioredoxin-like_sf"/>
</dbReference>
<dbReference type="GO" id="GO:0016020">
    <property type="term" value="C:membrane"/>
    <property type="evidence" value="ECO:0007669"/>
    <property type="project" value="UniProtKB-SubCell"/>
</dbReference>
<dbReference type="InterPro" id="IPR009908">
    <property type="entry name" value="Methylamine_util_MauE"/>
</dbReference>
<organism evidence="7">
    <name type="scientific">Paraconexibacter sp. AEG42_29</name>
    <dbReference type="NCBI Taxonomy" id="2997339"/>
    <lineage>
        <taxon>Bacteria</taxon>
        <taxon>Bacillati</taxon>
        <taxon>Actinomycetota</taxon>
        <taxon>Thermoleophilia</taxon>
        <taxon>Solirubrobacterales</taxon>
        <taxon>Paraconexibacteraceae</taxon>
        <taxon>Paraconexibacter</taxon>
    </lineage>
</organism>
<dbReference type="GO" id="GO:0030416">
    <property type="term" value="P:methylamine metabolic process"/>
    <property type="evidence" value="ECO:0007669"/>
    <property type="project" value="InterPro"/>
</dbReference>
<evidence type="ECO:0000259" key="6">
    <source>
        <dbReference type="Pfam" id="PF07291"/>
    </source>
</evidence>
<sequence>MALVIVRVLVGGMLAWAIAGKLRAPAASRAALANLGLRTARARSAAWTLSIAVEAVLVAVVVAGPRPTLLLPAAVLAVFGVVLARAIRRGAAGQACGCFGARSTISWLAVARNGALAALLATAALVPGGRPDADVVQWIVIAILVLLVAALAIALLALAREVGALRIAVGSTGVALELEHEGPPVGSRHDVTDWVQDGHAGLAVAVFVSAGCAMCQGLGPAVAYLAQDPWLQVATFDEEEHQPQWLAFAVPGSPYAVVLEADGTVVAKGTFNGLPQLEGLVASGARRRSEVLVDA</sequence>
<comment type="subcellular location">
    <subcellularLocation>
        <location evidence="1">Membrane</location>
        <topology evidence="1">Multi-pass membrane protein</topology>
    </subcellularLocation>
</comment>
<evidence type="ECO:0000256" key="3">
    <source>
        <dbReference type="ARBA" id="ARBA00022989"/>
    </source>
</evidence>
<evidence type="ECO:0000256" key="5">
    <source>
        <dbReference type="SAM" id="Phobius"/>
    </source>
</evidence>
<feature type="domain" description="Methylamine utilisation protein MauE" evidence="6">
    <location>
        <begin position="2"/>
        <end position="125"/>
    </location>
</feature>